<accession>A0A8T4L3X8</accession>
<gene>
    <name evidence="2" type="ORF">J4415_03975</name>
</gene>
<reference evidence="2" key="1">
    <citation type="submission" date="2021-03" db="EMBL/GenBank/DDBJ databases">
        <authorList>
            <person name="Jaffe A."/>
        </authorList>
    </citation>
    <scope>NUCLEOTIDE SEQUENCE</scope>
    <source>
        <strain evidence="2">RIFCSPHIGHO2_01_FULL_AR10_44_11</strain>
    </source>
</reference>
<evidence type="ECO:0008006" key="4">
    <source>
        <dbReference type="Google" id="ProtNLM"/>
    </source>
</evidence>
<keyword evidence="1" id="KW-0472">Membrane</keyword>
<evidence type="ECO:0000256" key="1">
    <source>
        <dbReference type="SAM" id="Phobius"/>
    </source>
</evidence>
<dbReference type="SUPFAM" id="SSF50939">
    <property type="entry name" value="Sialidases"/>
    <property type="match status" value="1"/>
</dbReference>
<name>A0A8T4L3X8_9ARCH</name>
<protein>
    <recommendedName>
        <fullName evidence="4">Exo-alpha-sialidase</fullName>
    </recommendedName>
</protein>
<feature type="transmembrane region" description="Helical" evidence="1">
    <location>
        <begin position="12"/>
        <end position="36"/>
    </location>
</feature>
<dbReference type="EMBL" id="JAGVWD010000066">
    <property type="protein sequence ID" value="MBS3057756.1"/>
    <property type="molecule type" value="Genomic_DNA"/>
</dbReference>
<keyword evidence="1" id="KW-1133">Transmembrane helix</keyword>
<organism evidence="2 3">
    <name type="scientific">Candidatus Iainarchaeum sp</name>
    <dbReference type="NCBI Taxonomy" id="3101447"/>
    <lineage>
        <taxon>Archaea</taxon>
        <taxon>Candidatus Iainarchaeota</taxon>
        <taxon>Candidatus Iainarchaeia</taxon>
        <taxon>Candidatus Iainarchaeales</taxon>
        <taxon>Candidatus Iainarchaeaceae</taxon>
        <taxon>Candidatus Iainarchaeum</taxon>
    </lineage>
</organism>
<evidence type="ECO:0000313" key="3">
    <source>
        <dbReference type="Proteomes" id="UP000677687"/>
    </source>
</evidence>
<reference evidence="2" key="2">
    <citation type="submission" date="2021-05" db="EMBL/GenBank/DDBJ databases">
        <title>Protein family content uncovers lineage relationships and bacterial pathway maintenance mechanisms in DPANN archaea.</title>
        <authorList>
            <person name="Castelle C.J."/>
            <person name="Meheust R."/>
            <person name="Jaffe A.L."/>
            <person name="Seitz K."/>
            <person name="Gong X."/>
            <person name="Baker B.J."/>
            <person name="Banfield J.F."/>
        </authorList>
    </citation>
    <scope>NUCLEOTIDE SEQUENCE</scope>
    <source>
        <strain evidence="2">RIFCSPHIGHO2_01_FULL_AR10_44_11</strain>
    </source>
</reference>
<comment type="caution">
    <text evidence="2">The sequence shown here is derived from an EMBL/GenBank/DDBJ whole genome shotgun (WGS) entry which is preliminary data.</text>
</comment>
<dbReference type="AlphaFoldDB" id="A0A8T4L3X8"/>
<sequence>MHSGRAQAALEYLMTYGFALVIIAIVAGVLIFTGIIKLPTASTCTGLEKFAYSDHTVDSNGNFVIYLLNGTGERITNVSAEATEGLAGSCAPSSSAINATADFNIYCITSLSQGQTYSGKIKINYKTRRGAAHVEKAACAGTALFVPITIPNIPPQTALLSPNNGGDFWSNGPKVIIKFTVFDLDDSNPQADIYYSALPGEKKVPVVQNLNLLSLAQSPQPDRNCSGGGDFTTAQTCYYDWNAYGIQTSGRHYLDLEVSDEASSAEDSSDTNFMLYKYIAKSAFAYGGGIDYVSGNMEALARSKERNVLYFVYASGEFNDTSSEVYFIQSDDNGSTWSAPANISKNPIGAQIGSAYPTIAVDSNGFINVAWRHMYPPTFGWYTTFYSQCRQNCTNQNNWSTPIHFSFNTFRASLAADSNTLYMTLDTTPGISYTNCTADCNNLSNWSSQLTVNTTAANSQIIVNNDGTKHLTFWDGNILYKTCTTGCNNLSNWSADVNLSAGSDCYYGRLHQYMAQDSAGKIYVAFDCSWQGILYRSCTSDCSNISNWSPLAAVTAVEGWMPSMSVDSDNNVYFFWHMWSAGDDLFYRRYNASSSSFDSIVNLTSNSLGANVARANPDAKAETGLDKLDLVWGVGPDTSGDFNLVFFTKLLKGG</sequence>
<evidence type="ECO:0000313" key="2">
    <source>
        <dbReference type="EMBL" id="MBS3057756.1"/>
    </source>
</evidence>
<dbReference type="InterPro" id="IPR036278">
    <property type="entry name" value="Sialidase_sf"/>
</dbReference>
<dbReference type="Proteomes" id="UP000677687">
    <property type="component" value="Unassembled WGS sequence"/>
</dbReference>
<dbReference type="CDD" id="cd15482">
    <property type="entry name" value="Sialidase_non-viral"/>
    <property type="match status" value="1"/>
</dbReference>
<proteinExistence type="predicted"/>
<keyword evidence="1" id="KW-0812">Transmembrane</keyword>